<evidence type="ECO:0000256" key="2">
    <source>
        <dbReference type="ARBA" id="ARBA00022737"/>
    </source>
</evidence>
<dbReference type="Pfam" id="PF14580">
    <property type="entry name" value="LRR_9"/>
    <property type="match status" value="1"/>
</dbReference>
<evidence type="ECO:0000256" key="3">
    <source>
        <dbReference type="SAM" id="MobiDB-lite"/>
    </source>
</evidence>
<name>A0AAD5S244_9FUNG</name>
<dbReference type="PROSITE" id="PS51450">
    <property type="entry name" value="LRR"/>
    <property type="match status" value="2"/>
</dbReference>
<evidence type="ECO:0000256" key="1">
    <source>
        <dbReference type="ARBA" id="ARBA00022614"/>
    </source>
</evidence>
<feature type="non-terminal residue" evidence="4">
    <location>
        <position position="493"/>
    </location>
</feature>
<dbReference type="SUPFAM" id="SSF52058">
    <property type="entry name" value="L domain-like"/>
    <property type="match status" value="1"/>
</dbReference>
<proteinExistence type="predicted"/>
<dbReference type="InterPro" id="IPR003591">
    <property type="entry name" value="Leu-rich_rpt_typical-subtyp"/>
</dbReference>
<comment type="caution">
    <text evidence="4">The sequence shown here is derived from an EMBL/GenBank/DDBJ whole genome shotgun (WGS) entry which is preliminary data.</text>
</comment>
<dbReference type="Gene3D" id="3.80.10.10">
    <property type="entry name" value="Ribonuclease Inhibitor"/>
    <property type="match status" value="1"/>
</dbReference>
<dbReference type="PANTHER" id="PTHR18849">
    <property type="entry name" value="LEUCINE RICH REPEAT PROTEIN"/>
    <property type="match status" value="1"/>
</dbReference>
<gene>
    <name evidence="4" type="ORF">HK097_003646</name>
</gene>
<keyword evidence="2" id="KW-0677">Repeat</keyword>
<dbReference type="PANTHER" id="PTHR18849:SF0">
    <property type="entry name" value="CILIA- AND FLAGELLA-ASSOCIATED PROTEIN 410-RELATED"/>
    <property type="match status" value="1"/>
</dbReference>
<keyword evidence="1" id="KW-0433">Leucine-rich repeat</keyword>
<dbReference type="SMART" id="SM00369">
    <property type="entry name" value="LRR_TYP"/>
    <property type="match status" value="3"/>
</dbReference>
<organism evidence="4 5">
    <name type="scientific">Rhizophlyctis rosea</name>
    <dbReference type="NCBI Taxonomy" id="64517"/>
    <lineage>
        <taxon>Eukaryota</taxon>
        <taxon>Fungi</taxon>
        <taxon>Fungi incertae sedis</taxon>
        <taxon>Chytridiomycota</taxon>
        <taxon>Chytridiomycota incertae sedis</taxon>
        <taxon>Chytridiomycetes</taxon>
        <taxon>Rhizophlyctidales</taxon>
        <taxon>Rhizophlyctidaceae</taxon>
        <taxon>Rhizophlyctis</taxon>
    </lineage>
</organism>
<feature type="compositionally biased region" description="Basic and acidic residues" evidence="3">
    <location>
        <begin position="404"/>
        <end position="414"/>
    </location>
</feature>
<evidence type="ECO:0000313" key="5">
    <source>
        <dbReference type="Proteomes" id="UP001212841"/>
    </source>
</evidence>
<feature type="compositionally biased region" description="Low complexity" evidence="3">
    <location>
        <begin position="440"/>
        <end position="460"/>
    </location>
</feature>
<dbReference type="Proteomes" id="UP001212841">
    <property type="component" value="Unassembled WGS sequence"/>
</dbReference>
<feature type="region of interest" description="Disordered" evidence="3">
    <location>
        <begin position="258"/>
        <end position="289"/>
    </location>
</feature>
<dbReference type="InterPro" id="IPR032675">
    <property type="entry name" value="LRR_dom_sf"/>
</dbReference>
<feature type="compositionally biased region" description="Basic and acidic residues" evidence="3">
    <location>
        <begin position="176"/>
        <end position="191"/>
    </location>
</feature>
<evidence type="ECO:0000313" key="4">
    <source>
        <dbReference type="EMBL" id="KAJ3036994.1"/>
    </source>
</evidence>
<feature type="region of interest" description="Disordered" evidence="3">
    <location>
        <begin position="303"/>
        <end position="493"/>
    </location>
</feature>
<feature type="compositionally biased region" description="Polar residues" evidence="3">
    <location>
        <begin position="315"/>
        <end position="350"/>
    </location>
</feature>
<reference evidence="4" key="1">
    <citation type="submission" date="2020-05" db="EMBL/GenBank/DDBJ databases">
        <title>Phylogenomic resolution of chytrid fungi.</title>
        <authorList>
            <person name="Stajich J.E."/>
            <person name="Amses K."/>
            <person name="Simmons R."/>
            <person name="Seto K."/>
            <person name="Myers J."/>
            <person name="Bonds A."/>
            <person name="Quandt C.A."/>
            <person name="Barry K."/>
            <person name="Liu P."/>
            <person name="Grigoriev I."/>
            <person name="Longcore J.E."/>
            <person name="James T.Y."/>
        </authorList>
    </citation>
    <scope>NUCLEOTIDE SEQUENCE</scope>
    <source>
        <strain evidence="4">JEL0318</strain>
    </source>
</reference>
<protein>
    <submittedName>
        <fullName evidence="4">Uncharacterized protein</fullName>
    </submittedName>
</protein>
<keyword evidence="5" id="KW-1185">Reference proteome</keyword>
<dbReference type="EMBL" id="JADGJD010001878">
    <property type="protein sequence ID" value="KAJ3036994.1"/>
    <property type="molecule type" value="Genomic_DNA"/>
</dbReference>
<dbReference type="InterPro" id="IPR001611">
    <property type="entry name" value="Leu-rich_rpt"/>
</dbReference>
<feature type="region of interest" description="Disordered" evidence="3">
    <location>
        <begin position="173"/>
        <end position="212"/>
    </location>
</feature>
<sequence>MVVLTENQILAKARGNRPNASVTNLGTVKNLNLWGQNLSDVSILKNLPNLEVVSLALNSLTSLSAFSNLPNLRELYLRRNQIADIREISHLQSLQSLKILWLSENPVAEQDPVAYRRAVVKAVPWLEVLDDRAVTGAEREEARRGVAGIGGTGGSEGMGVGWGFGGDVGGGYSSNKNDKRSSLPPISEHHSASTSGTNKPSRESDFPVHAVSPVPSMSSSFFPAGMGQERDLAAPHRPILEDHLSGPGLELVAVPHQMMTDARRRRPLKRWNRDGSSVAGDDGRSQYSDTEPDLLQTAFHVPSASASPLPHHNQSHSFPSTHASDVLYNSQNQQTHAAYRSSGTGPSAPSQGAGLQIQGTRQEREAGRMSGMVSPVQPPQGGEGRDAPGTPTGRRNRPSWLGSDDQKQKREIKQRIRAASTSSDSIGGPAFLNDRGNRNSQISEEAQASSSSRPAGSVSAIPPRDHQAQPQSERVGVASHARGQGEELVKPKS</sequence>
<dbReference type="AlphaFoldDB" id="A0AAD5S244"/>
<accession>A0AAD5S244</accession>
<feature type="compositionally biased region" description="Basic and acidic residues" evidence="3">
    <location>
        <begin position="483"/>
        <end position="493"/>
    </location>
</feature>